<keyword evidence="2" id="KW-1185">Reference proteome</keyword>
<name>A0ACB9S548_9MYRT</name>
<protein>
    <submittedName>
        <fullName evidence="1">Uncharacterized protein</fullName>
    </submittedName>
</protein>
<gene>
    <name evidence="1" type="ORF">MLD38_004028</name>
</gene>
<proteinExistence type="predicted"/>
<accession>A0ACB9S548</accession>
<evidence type="ECO:0000313" key="1">
    <source>
        <dbReference type="EMBL" id="KAI4386060.1"/>
    </source>
</evidence>
<sequence length="66" mass="7232">MVDSTVKHRRHYRINSPVYKSSGGSCTRLSGSLVDGRVPGLTDEDEGSRRCSGDLPADQFMFGREG</sequence>
<evidence type="ECO:0000313" key="2">
    <source>
        <dbReference type="Proteomes" id="UP001057402"/>
    </source>
</evidence>
<comment type="caution">
    <text evidence="1">The sequence shown here is derived from an EMBL/GenBank/DDBJ whole genome shotgun (WGS) entry which is preliminary data.</text>
</comment>
<dbReference type="EMBL" id="CM042881">
    <property type="protein sequence ID" value="KAI4386060.1"/>
    <property type="molecule type" value="Genomic_DNA"/>
</dbReference>
<organism evidence="1 2">
    <name type="scientific">Melastoma candidum</name>
    <dbReference type="NCBI Taxonomy" id="119954"/>
    <lineage>
        <taxon>Eukaryota</taxon>
        <taxon>Viridiplantae</taxon>
        <taxon>Streptophyta</taxon>
        <taxon>Embryophyta</taxon>
        <taxon>Tracheophyta</taxon>
        <taxon>Spermatophyta</taxon>
        <taxon>Magnoliopsida</taxon>
        <taxon>eudicotyledons</taxon>
        <taxon>Gunneridae</taxon>
        <taxon>Pentapetalae</taxon>
        <taxon>rosids</taxon>
        <taxon>malvids</taxon>
        <taxon>Myrtales</taxon>
        <taxon>Melastomataceae</taxon>
        <taxon>Melastomatoideae</taxon>
        <taxon>Melastomateae</taxon>
        <taxon>Melastoma</taxon>
    </lineage>
</organism>
<reference evidence="2" key="1">
    <citation type="journal article" date="2023" name="Front. Plant Sci.">
        <title>Chromosomal-level genome assembly of Melastoma candidum provides insights into trichome evolution.</title>
        <authorList>
            <person name="Zhong Y."/>
            <person name="Wu W."/>
            <person name="Sun C."/>
            <person name="Zou P."/>
            <person name="Liu Y."/>
            <person name="Dai S."/>
            <person name="Zhou R."/>
        </authorList>
    </citation>
    <scope>NUCLEOTIDE SEQUENCE [LARGE SCALE GENOMIC DNA]</scope>
</reference>
<dbReference type="Proteomes" id="UP001057402">
    <property type="component" value="Chromosome 2"/>
</dbReference>